<evidence type="ECO:0000313" key="1">
    <source>
        <dbReference type="EMBL" id="KRX12399.1"/>
    </source>
</evidence>
<dbReference type="AlphaFoldDB" id="A0A0V0RD63"/>
<dbReference type="Proteomes" id="UP000054630">
    <property type="component" value="Unassembled WGS sequence"/>
</dbReference>
<keyword evidence="2" id="KW-1185">Reference proteome</keyword>
<name>A0A0V0RD63_9BILA</name>
<accession>A0A0V0RD63</accession>
<reference evidence="1 2" key="1">
    <citation type="submission" date="2015-01" db="EMBL/GenBank/DDBJ databases">
        <title>Evolution of Trichinella species and genotypes.</title>
        <authorList>
            <person name="Korhonen P.K."/>
            <person name="Edoardo P."/>
            <person name="Giuseppe L.R."/>
            <person name="Gasser R.B."/>
        </authorList>
    </citation>
    <scope>NUCLEOTIDE SEQUENCE [LARGE SCALE GENOMIC DNA]</scope>
    <source>
        <strain evidence="1">ISS37</strain>
    </source>
</reference>
<comment type="caution">
    <text evidence="1">The sequence shown here is derived from an EMBL/GenBank/DDBJ whole genome shotgun (WGS) entry which is preliminary data.</text>
</comment>
<proteinExistence type="predicted"/>
<sequence length="101" mass="11402">MRIARQLVTALARLSPPIHRTWLSFIWHDSKKACLVRSNVLATSVIASMSTAQVTWPCSRASPCSNAVFSRSNMDDEISLWSLVRLRLRGPKNVGDFLFRT</sequence>
<dbReference type="EMBL" id="JYDL01000433">
    <property type="protein sequence ID" value="KRX12399.1"/>
    <property type="molecule type" value="Genomic_DNA"/>
</dbReference>
<organism evidence="1 2">
    <name type="scientific">Trichinella nelsoni</name>
    <dbReference type="NCBI Taxonomy" id="6336"/>
    <lineage>
        <taxon>Eukaryota</taxon>
        <taxon>Metazoa</taxon>
        <taxon>Ecdysozoa</taxon>
        <taxon>Nematoda</taxon>
        <taxon>Enoplea</taxon>
        <taxon>Dorylaimia</taxon>
        <taxon>Trichinellida</taxon>
        <taxon>Trichinellidae</taxon>
        <taxon>Trichinella</taxon>
    </lineage>
</organism>
<protein>
    <submittedName>
        <fullName evidence="1">Uncharacterized protein</fullName>
    </submittedName>
</protein>
<gene>
    <name evidence="1" type="ORF">T07_9675</name>
</gene>
<evidence type="ECO:0000313" key="2">
    <source>
        <dbReference type="Proteomes" id="UP000054630"/>
    </source>
</evidence>